<comment type="caution">
    <text evidence="1">The sequence shown here is derived from an EMBL/GenBank/DDBJ whole genome shotgun (WGS) entry which is preliminary data.</text>
</comment>
<sequence>EFEDSTHSNIKVISKPEYEEEIQKDNNTNPLDTFNQLIHHQNQSYFTSIIGYFYQFGIGTEISYRLANKFYSRSNFHDVKTSNS</sequence>
<keyword evidence="2" id="KW-1185">Reference proteome</keyword>
<accession>A0ACA9QUP8</accession>
<feature type="non-terminal residue" evidence="1">
    <location>
        <position position="84"/>
    </location>
</feature>
<feature type="non-terminal residue" evidence="1">
    <location>
        <position position="1"/>
    </location>
</feature>
<evidence type="ECO:0000313" key="1">
    <source>
        <dbReference type="EMBL" id="CAG8764746.1"/>
    </source>
</evidence>
<dbReference type="Proteomes" id="UP000789920">
    <property type="component" value="Unassembled WGS sequence"/>
</dbReference>
<organism evidence="1 2">
    <name type="scientific">Racocetra persica</name>
    <dbReference type="NCBI Taxonomy" id="160502"/>
    <lineage>
        <taxon>Eukaryota</taxon>
        <taxon>Fungi</taxon>
        <taxon>Fungi incertae sedis</taxon>
        <taxon>Mucoromycota</taxon>
        <taxon>Glomeromycotina</taxon>
        <taxon>Glomeromycetes</taxon>
        <taxon>Diversisporales</taxon>
        <taxon>Gigasporaceae</taxon>
        <taxon>Racocetra</taxon>
    </lineage>
</organism>
<protein>
    <submittedName>
        <fullName evidence="1">19967_t:CDS:1</fullName>
    </submittedName>
</protein>
<reference evidence="1" key="1">
    <citation type="submission" date="2021-06" db="EMBL/GenBank/DDBJ databases">
        <authorList>
            <person name="Kallberg Y."/>
            <person name="Tangrot J."/>
            <person name="Rosling A."/>
        </authorList>
    </citation>
    <scope>NUCLEOTIDE SEQUENCE</scope>
    <source>
        <strain evidence="1">MA461A</strain>
    </source>
</reference>
<evidence type="ECO:0000313" key="2">
    <source>
        <dbReference type="Proteomes" id="UP000789920"/>
    </source>
</evidence>
<gene>
    <name evidence="1" type="ORF">RPERSI_LOCUS15655</name>
</gene>
<name>A0ACA9QUP8_9GLOM</name>
<proteinExistence type="predicted"/>
<dbReference type="EMBL" id="CAJVQC010037845">
    <property type="protein sequence ID" value="CAG8764746.1"/>
    <property type="molecule type" value="Genomic_DNA"/>
</dbReference>